<dbReference type="InterPro" id="IPR031160">
    <property type="entry name" value="F_BAR_dom"/>
</dbReference>
<sequence length="661" mass="72464">MADVGLHDGLAPSAPSPQNADAPLASADSAGHLASPVISDELKARMDKVIYSDIGITTLLTRLKQSVASARDFSTFLKKRSVLEEEHAQGLRKLSRSLLDASVRTDNRQGTYSQSHNDLSGFHDRMADHGLQFAVSLQQMADDLHELASNIERGRKQWKQTGLSAEKRVLEAEAAAEKAKAKYESLAEQYDRVKTGDKQSGKFGLKGPKSAAQHEEELLRKVQNADSDYASKVQAAQAARQELISTHRPQAVHNIQQLISECDSGLALQLQKFATFNEKLLLGQGLSISPLKEVAGNAATAPKSLYEVVQQIDNQKDYRDYVLSHQNNPGVVASEHIEYKRHPTLGGTPGPVVPASQTNTQNKRRSSMLLQTFSQQHLPTQPAQQSPVPVPAAAPAPAPSTQQSYYVHNPDSFSSPTFQSPYPVNDGPAVPEKHPLNPPFMAAAPSSLPPAGGNFQQHLPPLKPVFGVSLEDLYARDGTAVPMIAYQCFQAVELFGLDMEGIYRLSGSANHINQMKQLFDNDSSQVDFTNPENFYHDVNSVAGLLKQFFRDLPDPLFTSHTYSDFVNAARIDDDVQRRDSIHALVNNLPDAHYATLRALILHLNKVQEHYTQNRMNAGNIAICFGPTLMGANSGGNVADAGWQVRVIETILLNTFQIFDDD</sequence>
<feature type="region of interest" description="Disordered" evidence="4">
    <location>
        <begin position="376"/>
        <end position="431"/>
    </location>
</feature>
<organism evidence="7 8">
    <name type="scientific">Aspergillus coremiiformis</name>
    <dbReference type="NCBI Taxonomy" id="138285"/>
    <lineage>
        <taxon>Eukaryota</taxon>
        <taxon>Fungi</taxon>
        <taxon>Dikarya</taxon>
        <taxon>Ascomycota</taxon>
        <taxon>Pezizomycotina</taxon>
        <taxon>Eurotiomycetes</taxon>
        <taxon>Eurotiomycetidae</taxon>
        <taxon>Eurotiales</taxon>
        <taxon>Aspergillaceae</taxon>
        <taxon>Aspergillus</taxon>
        <taxon>Aspergillus subgen. Circumdati</taxon>
    </lineage>
</organism>
<dbReference type="OrthoDB" id="437889at2759"/>
<dbReference type="FunFam" id="1.10.555.10:FF:000041">
    <property type="entry name" value="Rho GTPase activator (Rgd1)"/>
    <property type="match status" value="1"/>
</dbReference>
<dbReference type="SUPFAM" id="SSF103657">
    <property type="entry name" value="BAR/IMD domain-like"/>
    <property type="match status" value="1"/>
</dbReference>
<dbReference type="SMART" id="SM00324">
    <property type="entry name" value="RhoGAP"/>
    <property type="match status" value="1"/>
</dbReference>
<name>A0A5N6YY20_9EURO</name>
<evidence type="ECO:0000256" key="2">
    <source>
        <dbReference type="PROSITE-ProRule" id="PRU01077"/>
    </source>
</evidence>
<dbReference type="Gene3D" id="1.10.555.10">
    <property type="entry name" value="Rho GTPase activation protein"/>
    <property type="match status" value="1"/>
</dbReference>
<dbReference type="InterPro" id="IPR050729">
    <property type="entry name" value="Rho-GAP"/>
</dbReference>
<evidence type="ECO:0000313" key="7">
    <source>
        <dbReference type="EMBL" id="KAE8350272.1"/>
    </source>
</evidence>
<feature type="domain" description="F-BAR" evidence="6">
    <location>
        <begin position="36"/>
        <end position="317"/>
    </location>
</feature>
<dbReference type="PANTHER" id="PTHR23176">
    <property type="entry name" value="RHO/RAC/CDC GTPASE-ACTIVATING PROTEIN"/>
    <property type="match status" value="1"/>
</dbReference>
<evidence type="ECO:0000313" key="8">
    <source>
        <dbReference type="Proteomes" id="UP000327118"/>
    </source>
</evidence>
<evidence type="ECO:0000256" key="4">
    <source>
        <dbReference type="SAM" id="MobiDB-lite"/>
    </source>
</evidence>
<evidence type="ECO:0000259" key="6">
    <source>
        <dbReference type="PROSITE" id="PS51741"/>
    </source>
</evidence>
<dbReference type="Proteomes" id="UP000327118">
    <property type="component" value="Unassembled WGS sequence"/>
</dbReference>
<dbReference type="AlphaFoldDB" id="A0A5N6YY20"/>
<dbReference type="FunFam" id="1.20.1270.60:FF:000063">
    <property type="entry name" value="Rho GTPase activator"/>
    <property type="match status" value="1"/>
</dbReference>
<feature type="region of interest" description="Disordered" evidence="4">
    <location>
        <begin position="1"/>
        <end position="28"/>
    </location>
</feature>
<dbReference type="InterPro" id="IPR000198">
    <property type="entry name" value="RhoGAP_dom"/>
</dbReference>
<keyword evidence="1" id="KW-0343">GTPase activation</keyword>
<feature type="coiled-coil region" evidence="3">
    <location>
        <begin position="137"/>
        <end position="196"/>
    </location>
</feature>
<dbReference type="SMART" id="SM00055">
    <property type="entry name" value="FCH"/>
    <property type="match status" value="1"/>
</dbReference>
<accession>A0A5N6YY20</accession>
<keyword evidence="8" id="KW-1185">Reference proteome</keyword>
<feature type="region of interest" description="Disordered" evidence="4">
    <location>
        <begin position="342"/>
        <end position="363"/>
    </location>
</feature>
<feature type="domain" description="Rho-GAP" evidence="5">
    <location>
        <begin position="468"/>
        <end position="658"/>
    </location>
</feature>
<evidence type="ECO:0000259" key="5">
    <source>
        <dbReference type="PROSITE" id="PS50238"/>
    </source>
</evidence>
<feature type="compositionally biased region" description="Pro residues" evidence="4">
    <location>
        <begin position="388"/>
        <end position="398"/>
    </location>
</feature>
<protein>
    <recommendedName>
        <fullName evidence="9">Rho GTPase activator</fullName>
    </recommendedName>
</protein>
<evidence type="ECO:0008006" key="9">
    <source>
        <dbReference type="Google" id="ProtNLM"/>
    </source>
</evidence>
<dbReference type="Pfam" id="PF00611">
    <property type="entry name" value="FCH"/>
    <property type="match status" value="1"/>
</dbReference>
<evidence type="ECO:0000256" key="3">
    <source>
        <dbReference type="SAM" id="Coils"/>
    </source>
</evidence>
<dbReference type="SUPFAM" id="SSF48350">
    <property type="entry name" value="GTPase activation domain, GAP"/>
    <property type="match status" value="1"/>
</dbReference>
<dbReference type="CDD" id="cd07652">
    <property type="entry name" value="F-BAR_Rgd1"/>
    <property type="match status" value="1"/>
</dbReference>
<dbReference type="PROSITE" id="PS51741">
    <property type="entry name" value="F_BAR"/>
    <property type="match status" value="1"/>
</dbReference>
<keyword evidence="2 3" id="KW-0175">Coiled coil</keyword>
<dbReference type="InterPro" id="IPR001060">
    <property type="entry name" value="FCH_dom"/>
</dbReference>
<proteinExistence type="predicted"/>
<dbReference type="InterPro" id="IPR027267">
    <property type="entry name" value="AH/BAR_dom_sf"/>
</dbReference>
<dbReference type="Gene3D" id="1.20.1270.60">
    <property type="entry name" value="Arfaptin homology (AH) domain/BAR domain"/>
    <property type="match status" value="1"/>
</dbReference>
<dbReference type="InterPro" id="IPR008936">
    <property type="entry name" value="Rho_GTPase_activation_prot"/>
</dbReference>
<feature type="compositionally biased region" description="Polar residues" evidence="4">
    <location>
        <begin position="411"/>
        <end position="422"/>
    </location>
</feature>
<reference evidence="8" key="1">
    <citation type="submission" date="2019-04" db="EMBL/GenBank/DDBJ databases">
        <title>Friends and foes A comparative genomics studyof 23 Aspergillus species from section Flavi.</title>
        <authorList>
            <consortium name="DOE Joint Genome Institute"/>
            <person name="Kjaerbolling I."/>
            <person name="Vesth T."/>
            <person name="Frisvad J.C."/>
            <person name="Nybo J.L."/>
            <person name="Theobald S."/>
            <person name="Kildgaard S."/>
            <person name="Isbrandt T."/>
            <person name="Kuo A."/>
            <person name="Sato A."/>
            <person name="Lyhne E.K."/>
            <person name="Kogle M.E."/>
            <person name="Wiebenga A."/>
            <person name="Kun R.S."/>
            <person name="Lubbers R.J."/>
            <person name="Makela M.R."/>
            <person name="Barry K."/>
            <person name="Chovatia M."/>
            <person name="Clum A."/>
            <person name="Daum C."/>
            <person name="Haridas S."/>
            <person name="He G."/>
            <person name="LaButti K."/>
            <person name="Lipzen A."/>
            <person name="Mondo S."/>
            <person name="Riley R."/>
            <person name="Salamov A."/>
            <person name="Simmons B.A."/>
            <person name="Magnuson J.K."/>
            <person name="Henrissat B."/>
            <person name="Mortensen U.H."/>
            <person name="Larsen T.O."/>
            <person name="Devries R.P."/>
            <person name="Grigoriev I.V."/>
            <person name="Machida M."/>
            <person name="Baker S.E."/>
            <person name="Andersen M.R."/>
        </authorList>
    </citation>
    <scope>NUCLEOTIDE SEQUENCE [LARGE SCALE GENOMIC DNA]</scope>
    <source>
        <strain evidence="8">CBS 553.77</strain>
    </source>
</reference>
<dbReference type="EMBL" id="ML739235">
    <property type="protein sequence ID" value="KAE8350272.1"/>
    <property type="molecule type" value="Genomic_DNA"/>
</dbReference>
<dbReference type="GO" id="GO:0007165">
    <property type="term" value="P:signal transduction"/>
    <property type="evidence" value="ECO:0007669"/>
    <property type="project" value="InterPro"/>
</dbReference>
<evidence type="ECO:0000256" key="1">
    <source>
        <dbReference type="ARBA" id="ARBA00022468"/>
    </source>
</evidence>
<dbReference type="PANTHER" id="PTHR23176:SF136">
    <property type="entry name" value="RHO GTPASE ACTIVATOR (RGD1)"/>
    <property type="match status" value="1"/>
</dbReference>
<gene>
    <name evidence="7" type="ORF">BDV28DRAFT_139401</name>
</gene>
<dbReference type="PROSITE" id="PS50238">
    <property type="entry name" value="RHOGAP"/>
    <property type="match status" value="1"/>
</dbReference>
<dbReference type="Pfam" id="PF00620">
    <property type="entry name" value="RhoGAP"/>
    <property type="match status" value="1"/>
</dbReference>
<dbReference type="GO" id="GO:0005096">
    <property type="term" value="F:GTPase activator activity"/>
    <property type="evidence" value="ECO:0007669"/>
    <property type="project" value="UniProtKB-KW"/>
</dbReference>
<dbReference type="GO" id="GO:0005938">
    <property type="term" value="C:cell cortex"/>
    <property type="evidence" value="ECO:0007669"/>
    <property type="project" value="UniProtKB-ARBA"/>
</dbReference>